<gene>
    <name evidence="2" type="ORF">OIU77_008953</name>
</gene>
<accession>A0ABQ9ACY8</accession>
<proteinExistence type="predicted"/>
<name>A0ABQ9ACY8_9ROSI</name>
<sequence>MAPFLSISITLDSVQGVLSGVARGCGWQHLAVYANFATFYCVGMPVACVLGFKLKLYVKGLWIGLISGLFCQAVTLLLITIRTSWTKIDLSTTRDKENPIVV</sequence>
<evidence type="ECO:0008006" key="4">
    <source>
        <dbReference type="Google" id="ProtNLM"/>
    </source>
</evidence>
<keyword evidence="3" id="KW-1185">Reference proteome</keyword>
<evidence type="ECO:0000313" key="3">
    <source>
        <dbReference type="Proteomes" id="UP001141253"/>
    </source>
</evidence>
<dbReference type="Proteomes" id="UP001141253">
    <property type="component" value="Chromosome 11"/>
</dbReference>
<reference evidence="2" key="2">
    <citation type="journal article" date="2023" name="Int. J. Mol. Sci.">
        <title>De Novo Assembly and Annotation of 11 Diverse Shrub Willow (Salix) Genomes Reveals Novel Gene Organization in Sex-Linked Regions.</title>
        <authorList>
            <person name="Hyden B."/>
            <person name="Feng K."/>
            <person name="Yates T.B."/>
            <person name="Jawdy S."/>
            <person name="Cereghino C."/>
            <person name="Smart L.B."/>
            <person name="Muchero W."/>
        </authorList>
    </citation>
    <scope>NUCLEOTIDE SEQUENCE</scope>
    <source>
        <tissue evidence="2">Shoot tip</tissue>
    </source>
</reference>
<keyword evidence="1" id="KW-1133">Transmembrane helix</keyword>
<dbReference type="EMBL" id="JAPFFI010000021">
    <property type="protein sequence ID" value="KAJ6333000.1"/>
    <property type="molecule type" value="Genomic_DNA"/>
</dbReference>
<feature type="transmembrane region" description="Helical" evidence="1">
    <location>
        <begin position="32"/>
        <end position="54"/>
    </location>
</feature>
<dbReference type="PANTHER" id="PTHR11206">
    <property type="entry name" value="MULTIDRUG RESISTANCE PROTEIN"/>
    <property type="match status" value="1"/>
</dbReference>
<evidence type="ECO:0000313" key="2">
    <source>
        <dbReference type="EMBL" id="KAJ6333000.1"/>
    </source>
</evidence>
<feature type="transmembrane region" description="Helical" evidence="1">
    <location>
        <begin position="61"/>
        <end position="81"/>
    </location>
</feature>
<keyword evidence="1" id="KW-0472">Membrane</keyword>
<evidence type="ECO:0000256" key="1">
    <source>
        <dbReference type="SAM" id="Phobius"/>
    </source>
</evidence>
<reference evidence="2" key="1">
    <citation type="submission" date="2022-10" db="EMBL/GenBank/DDBJ databases">
        <authorList>
            <person name="Hyden B.L."/>
            <person name="Feng K."/>
            <person name="Yates T."/>
            <person name="Jawdy S."/>
            <person name="Smart L.B."/>
            <person name="Muchero W."/>
        </authorList>
    </citation>
    <scope>NUCLEOTIDE SEQUENCE</scope>
    <source>
        <tissue evidence="2">Shoot tip</tissue>
    </source>
</reference>
<protein>
    <recommendedName>
        <fullName evidence="4">MATE efflux family protein</fullName>
    </recommendedName>
</protein>
<organism evidence="2 3">
    <name type="scientific">Salix suchowensis</name>
    <dbReference type="NCBI Taxonomy" id="1278906"/>
    <lineage>
        <taxon>Eukaryota</taxon>
        <taxon>Viridiplantae</taxon>
        <taxon>Streptophyta</taxon>
        <taxon>Embryophyta</taxon>
        <taxon>Tracheophyta</taxon>
        <taxon>Spermatophyta</taxon>
        <taxon>Magnoliopsida</taxon>
        <taxon>eudicotyledons</taxon>
        <taxon>Gunneridae</taxon>
        <taxon>Pentapetalae</taxon>
        <taxon>rosids</taxon>
        <taxon>fabids</taxon>
        <taxon>Malpighiales</taxon>
        <taxon>Salicaceae</taxon>
        <taxon>Saliceae</taxon>
        <taxon>Salix</taxon>
    </lineage>
</organism>
<comment type="caution">
    <text evidence="2">The sequence shown here is derived from an EMBL/GenBank/DDBJ whole genome shotgun (WGS) entry which is preliminary data.</text>
</comment>
<keyword evidence="1" id="KW-0812">Transmembrane</keyword>